<dbReference type="Proteomes" id="UP000321353">
    <property type="component" value="Chromosome"/>
</dbReference>
<dbReference type="EC" id="2.7.11.-" evidence="7"/>
<dbReference type="SUPFAM" id="SSF55594">
    <property type="entry name" value="HPr-like"/>
    <property type="match status" value="1"/>
</dbReference>
<keyword evidence="4" id="KW-0598">Phosphotransferase system</keyword>
<keyword evidence="3" id="KW-0963">Cytoplasm</keyword>
<dbReference type="NCBIfam" id="TIGR01003">
    <property type="entry name" value="PTS_HPr_family"/>
    <property type="match status" value="1"/>
</dbReference>
<gene>
    <name evidence="7" type="primary">ptsH</name>
    <name evidence="7" type="ORF">Mal15_69720</name>
</gene>
<evidence type="ECO:0000256" key="1">
    <source>
        <dbReference type="ARBA" id="ARBA00004496"/>
    </source>
</evidence>
<evidence type="ECO:0000256" key="3">
    <source>
        <dbReference type="ARBA" id="ARBA00022490"/>
    </source>
</evidence>
<keyword evidence="8" id="KW-1185">Reference proteome</keyword>
<protein>
    <submittedName>
        <fullName evidence="7">Phosphocarrier protein HPr</fullName>
        <ecNumber evidence="7">2.7.11.-</ecNumber>
    </submittedName>
</protein>
<dbReference type="GO" id="GO:0005737">
    <property type="term" value="C:cytoplasm"/>
    <property type="evidence" value="ECO:0007669"/>
    <property type="project" value="UniProtKB-SubCell"/>
</dbReference>
<dbReference type="RefSeq" id="WP_147871732.1">
    <property type="nucleotide sequence ID" value="NZ_CP036264.1"/>
</dbReference>
<dbReference type="Gene3D" id="3.30.1340.10">
    <property type="entry name" value="HPr-like"/>
    <property type="match status" value="1"/>
</dbReference>
<evidence type="ECO:0000313" key="7">
    <source>
        <dbReference type="EMBL" id="QEG02851.1"/>
    </source>
</evidence>
<evidence type="ECO:0000313" key="8">
    <source>
        <dbReference type="Proteomes" id="UP000321353"/>
    </source>
</evidence>
<comment type="subcellular location">
    <subcellularLocation>
        <location evidence="1">Cytoplasm</location>
    </subcellularLocation>
</comment>
<dbReference type="PROSITE" id="PS00589">
    <property type="entry name" value="PTS_HPR_SER"/>
    <property type="match status" value="1"/>
</dbReference>
<dbReference type="PROSITE" id="PS51350">
    <property type="entry name" value="PTS_HPR_DOM"/>
    <property type="match status" value="1"/>
</dbReference>
<dbReference type="EMBL" id="CP036264">
    <property type="protein sequence ID" value="QEG02851.1"/>
    <property type="molecule type" value="Genomic_DNA"/>
</dbReference>
<keyword evidence="7" id="KW-0808">Transferase</keyword>
<feature type="region of interest" description="Disordered" evidence="5">
    <location>
        <begin position="87"/>
        <end position="115"/>
    </location>
</feature>
<comment type="similarity">
    <text evidence="2">Belongs to the HPr family.</text>
</comment>
<organism evidence="7 8">
    <name type="scientific">Stieleria maiorica</name>
    <dbReference type="NCBI Taxonomy" id="2795974"/>
    <lineage>
        <taxon>Bacteria</taxon>
        <taxon>Pseudomonadati</taxon>
        <taxon>Planctomycetota</taxon>
        <taxon>Planctomycetia</taxon>
        <taxon>Pirellulales</taxon>
        <taxon>Pirellulaceae</taxon>
        <taxon>Stieleria</taxon>
    </lineage>
</organism>
<dbReference type="PANTHER" id="PTHR33705">
    <property type="entry name" value="PHOSPHOCARRIER PROTEIN HPR"/>
    <property type="match status" value="1"/>
</dbReference>
<feature type="compositionally biased region" description="Basic and acidic residues" evidence="5">
    <location>
        <begin position="102"/>
        <end position="115"/>
    </location>
</feature>
<evidence type="ECO:0000256" key="4">
    <source>
        <dbReference type="ARBA" id="ARBA00022683"/>
    </source>
</evidence>
<dbReference type="InterPro" id="IPR035895">
    <property type="entry name" value="HPr-like_sf"/>
</dbReference>
<name>A0A5B9MRF6_9BACT</name>
<dbReference type="CDD" id="cd00367">
    <property type="entry name" value="PTS-HPr_like"/>
    <property type="match status" value="1"/>
</dbReference>
<reference evidence="7 8" key="1">
    <citation type="submission" date="2019-02" db="EMBL/GenBank/DDBJ databases">
        <title>Planctomycetal bacteria perform biofilm scaping via a novel small molecule.</title>
        <authorList>
            <person name="Jeske O."/>
            <person name="Boedeker C."/>
            <person name="Wiegand S."/>
            <person name="Breitling P."/>
            <person name="Kallscheuer N."/>
            <person name="Jogler M."/>
            <person name="Rohde M."/>
            <person name="Petersen J."/>
            <person name="Medema M.H."/>
            <person name="Surup F."/>
            <person name="Jogler C."/>
        </authorList>
    </citation>
    <scope>NUCLEOTIDE SEQUENCE [LARGE SCALE GENOMIC DNA]</scope>
    <source>
        <strain evidence="7 8">Mal15</strain>
    </source>
</reference>
<evidence type="ECO:0000256" key="5">
    <source>
        <dbReference type="SAM" id="MobiDB-lite"/>
    </source>
</evidence>
<dbReference type="InterPro" id="IPR000032">
    <property type="entry name" value="HPr-like"/>
</dbReference>
<feature type="domain" description="HPr" evidence="6">
    <location>
        <begin position="4"/>
        <end position="91"/>
    </location>
</feature>
<evidence type="ECO:0000256" key="2">
    <source>
        <dbReference type="ARBA" id="ARBA00010736"/>
    </source>
</evidence>
<dbReference type="Pfam" id="PF00381">
    <property type="entry name" value="PTS-HPr"/>
    <property type="match status" value="1"/>
</dbReference>
<proteinExistence type="inferred from homology"/>
<evidence type="ECO:0000259" key="6">
    <source>
        <dbReference type="PROSITE" id="PS51350"/>
    </source>
</evidence>
<dbReference type="PRINTS" id="PR00107">
    <property type="entry name" value="PHOSPHOCPHPR"/>
</dbReference>
<sequence length="115" mass="12231">MSKALCRTVVVSNPQGLHARPADLLVRMANQFESVIQIGRGGEMVDCKSILSLLTLGAALGTELTLSAEGNDAETAIESIEQFFQRGFDEADENHSAPARAGSDEVRETDPTSPA</sequence>
<dbReference type="GO" id="GO:0016740">
    <property type="term" value="F:transferase activity"/>
    <property type="evidence" value="ECO:0007669"/>
    <property type="project" value="UniProtKB-KW"/>
</dbReference>
<dbReference type="KEGG" id="smam:Mal15_69720"/>
<accession>A0A5B9MRF6</accession>
<dbReference type="GO" id="GO:0009401">
    <property type="term" value="P:phosphoenolpyruvate-dependent sugar phosphotransferase system"/>
    <property type="evidence" value="ECO:0007669"/>
    <property type="project" value="UniProtKB-KW"/>
</dbReference>
<dbReference type="InterPro" id="IPR002114">
    <property type="entry name" value="PTS_HPr_Ser_P_site"/>
</dbReference>
<dbReference type="InterPro" id="IPR050399">
    <property type="entry name" value="HPr"/>
</dbReference>
<dbReference type="PANTHER" id="PTHR33705:SF2">
    <property type="entry name" value="PHOSPHOCARRIER PROTEIN NPR"/>
    <property type="match status" value="1"/>
</dbReference>
<dbReference type="AlphaFoldDB" id="A0A5B9MRF6"/>